<dbReference type="EMBL" id="LSTQ01000025">
    <property type="protein sequence ID" value="OAH25757.1"/>
    <property type="molecule type" value="Genomic_DNA"/>
</dbReference>
<keyword evidence="3" id="KW-1185">Reference proteome</keyword>
<gene>
    <name evidence="2" type="ORF">AYJ05_10155</name>
</gene>
<keyword evidence="1" id="KW-0812">Transmembrane</keyword>
<accession>A0A177IAB8</accession>
<keyword evidence="1" id="KW-1133">Transmembrane helix</keyword>
<dbReference type="AlphaFoldDB" id="A0A177IAB8"/>
<keyword evidence="1" id="KW-0472">Membrane</keyword>
<feature type="transmembrane region" description="Helical" evidence="1">
    <location>
        <begin position="83"/>
        <end position="111"/>
    </location>
</feature>
<protein>
    <submittedName>
        <fullName evidence="2">Uncharacterized protein</fullName>
    </submittedName>
</protein>
<proteinExistence type="predicted"/>
<reference evidence="3" key="1">
    <citation type="submission" date="2016-02" db="EMBL/GenBank/DDBJ databases">
        <authorList>
            <person name="Kaur G."/>
            <person name="Nair G.R."/>
            <person name="Mayilraj S."/>
        </authorList>
    </citation>
    <scope>NUCLEOTIDE SEQUENCE [LARGE SCALE GENOMIC DNA]</scope>
    <source>
        <strain evidence="3">GA-15</strain>
    </source>
</reference>
<evidence type="ECO:0000256" key="1">
    <source>
        <dbReference type="SAM" id="Phobius"/>
    </source>
</evidence>
<organism evidence="2 3">
    <name type="scientific">Corynebacterium stationis</name>
    <dbReference type="NCBI Taxonomy" id="1705"/>
    <lineage>
        <taxon>Bacteria</taxon>
        <taxon>Bacillati</taxon>
        <taxon>Actinomycetota</taxon>
        <taxon>Actinomycetes</taxon>
        <taxon>Mycobacteriales</taxon>
        <taxon>Corynebacteriaceae</taxon>
        <taxon>Corynebacterium</taxon>
    </lineage>
</organism>
<dbReference type="Proteomes" id="UP000076947">
    <property type="component" value="Unassembled WGS sequence"/>
</dbReference>
<evidence type="ECO:0000313" key="3">
    <source>
        <dbReference type="Proteomes" id="UP000076947"/>
    </source>
</evidence>
<evidence type="ECO:0000313" key="2">
    <source>
        <dbReference type="EMBL" id="OAH25757.1"/>
    </source>
</evidence>
<comment type="caution">
    <text evidence="2">The sequence shown here is derived from an EMBL/GenBank/DDBJ whole genome shotgun (WGS) entry which is preliminary data.</text>
</comment>
<sequence length="121" mass="13128">MFDLVRPMSNTWANVRLMTIEKEAEAPQVQESDSDSEKKFRLVDAQWLRAQRSAVNGEVELKVFQDKLTDAATSFQNSQGHGVGVAIAMTLGAIVLGVLGVSLGIFIMVLAGDWISSMAEG</sequence>
<name>A0A177IAB8_9CORY</name>